<name>A0A413Q6B6_9FIRM</name>
<evidence type="ECO:0000313" key="1">
    <source>
        <dbReference type="EMBL" id="RGZ91951.1"/>
    </source>
</evidence>
<sequence length="129" mass="14603">MIVYELIPKLIRAALNNDKKAVESISLMIGRKIKKEYPQIASEIMQITANSSVGADTLRTLDLTPAPVDRETRSQLVKVEEPIMVEEPILSPEVWHQLKDFLLERELLERFLEEDIVPPNSILLSGKPG</sequence>
<dbReference type="Proteomes" id="UP000283721">
    <property type="component" value="Unassembled WGS sequence"/>
</dbReference>
<accession>A0A413Q6B6</accession>
<comment type="caution">
    <text evidence="1">The sequence shown here is derived from an EMBL/GenBank/DDBJ whole genome shotgun (WGS) entry which is preliminary data.</text>
</comment>
<protein>
    <submittedName>
        <fullName evidence="1">Uncharacterized protein</fullName>
    </submittedName>
</protein>
<reference evidence="1 2" key="1">
    <citation type="submission" date="2018-08" db="EMBL/GenBank/DDBJ databases">
        <title>A genome reference for cultivated species of the human gut microbiota.</title>
        <authorList>
            <person name="Zou Y."/>
            <person name="Xue W."/>
            <person name="Luo G."/>
        </authorList>
    </citation>
    <scope>NUCLEOTIDE SEQUENCE [LARGE SCALE GENOMIC DNA]</scope>
    <source>
        <strain evidence="1 2">AM47-6BH</strain>
    </source>
</reference>
<dbReference type="AlphaFoldDB" id="A0A413Q6B6"/>
<evidence type="ECO:0000313" key="2">
    <source>
        <dbReference type="Proteomes" id="UP000283721"/>
    </source>
</evidence>
<dbReference type="EMBL" id="QSES01000016">
    <property type="protein sequence ID" value="RGZ91951.1"/>
    <property type="molecule type" value="Genomic_DNA"/>
</dbReference>
<proteinExistence type="predicted"/>
<organism evidence="1 2">
    <name type="scientific">Agathobacter rectalis</name>
    <dbReference type="NCBI Taxonomy" id="39491"/>
    <lineage>
        <taxon>Bacteria</taxon>
        <taxon>Bacillati</taxon>
        <taxon>Bacillota</taxon>
        <taxon>Clostridia</taxon>
        <taxon>Lachnospirales</taxon>
        <taxon>Lachnospiraceae</taxon>
        <taxon>Agathobacter</taxon>
    </lineage>
</organism>
<gene>
    <name evidence="1" type="ORF">DW967_09420</name>
</gene>